<keyword evidence="7" id="KW-1185">Reference proteome</keyword>
<dbReference type="Pfam" id="PF00072">
    <property type="entry name" value="Response_reg"/>
    <property type="match status" value="1"/>
</dbReference>
<dbReference type="InterPro" id="IPR058245">
    <property type="entry name" value="NreC/VraR/RcsB-like_REC"/>
</dbReference>
<dbReference type="Gene3D" id="3.40.50.2300">
    <property type="match status" value="1"/>
</dbReference>
<gene>
    <name evidence="6" type="ORF">GCM10011489_00090</name>
</gene>
<comment type="caution">
    <text evidence="6">The sequence shown here is derived from an EMBL/GenBank/DDBJ whole genome shotgun (WGS) entry which is preliminary data.</text>
</comment>
<evidence type="ECO:0000259" key="5">
    <source>
        <dbReference type="PROSITE" id="PS50110"/>
    </source>
</evidence>
<reference evidence="6" key="2">
    <citation type="submission" date="2020-09" db="EMBL/GenBank/DDBJ databases">
        <authorList>
            <person name="Sun Q."/>
            <person name="Zhou Y."/>
        </authorList>
    </citation>
    <scope>NUCLEOTIDE SEQUENCE</scope>
    <source>
        <strain evidence="6">CGMCC 1.12827</strain>
    </source>
</reference>
<organism evidence="6 7">
    <name type="scientific">Gordonia jinhuaensis</name>
    <dbReference type="NCBI Taxonomy" id="1517702"/>
    <lineage>
        <taxon>Bacteria</taxon>
        <taxon>Bacillati</taxon>
        <taxon>Actinomycetota</taxon>
        <taxon>Actinomycetes</taxon>
        <taxon>Mycobacteriales</taxon>
        <taxon>Gordoniaceae</taxon>
        <taxon>Gordonia</taxon>
    </lineage>
</organism>
<sequence>MTAQPHPGDRTGAIRVVLVDDHALLRAGIRALLEVETGIEVVGEASSSDEAIAEMSRCRPDVAVVDLKLSAGGEYEGLRLVGELRASHPEVSTLILTTFLDDELVVRAVRAGANGYVVKDVDTTELVRAIRSVHAGNSAFDPRSASMVVQALAGDTNSRGELSERERAVLRLMADGKSNKVIGEELFISASTVKFHIRNIIRKLGVSRRTEAVYTASKRGLI</sequence>
<dbReference type="InterPro" id="IPR011006">
    <property type="entry name" value="CheY-like_superfamily"/>
</dbReference>
<dbReference type="SMART" id="SM00421">
    <property type="entry name" value="HTH_LUXR"/>
    <property type="match status" value="1"/>
</dbReference>
<dbReference type="InterPro" id="IPR001789">
    <property type="entry name" value="Sig_transdc_resp-reg_receiver"/>
</dbReference>
<evidence type="ECO:0000256" key="2">
    <source>
        <dbReference type="ARBA" id="ARBA00023125"/>
    </source>
</evidence>
<dbReference type="PROSITE" id="PS00622">
    <property type="entry name" value="HTH_LUXR_1"/>
    <property type="match status" value="1"/>
</dbReference>
<dbReference type="EMBL" id="BMGC01000001">
    <property type="protein sequence ID" value="GGB15926.1"/>
    <property type="molecule type" value="Genomic_DNA"/>
</dbReference>
<dbReference type="RefSeq" id="WP_229742038.1">
    <property type="nucleotide sequence ID" value="NZ_BMGC01000001.1"/>
</dbReference>
<reference evidence="6" key="1">
    <citation type="journal article" date="2014" name="Int. J. Syst. Evol. Microbiol.">
        <title>Complete genome sequence of Corynebacterium casei LMG S-19264T (=DSM 44701T), isolated from a smear-ripened cheese.</title>
        <authorList>
            <consortium name="US DOE Joint Genome Institute (JGI-PGF)"/>
            <person name="Walter F."/>
            <person name="Albersmeier A."/>
            <person name="Kalinowski J."/>
            <person name="Ruckert C."/>
        </authorList>
    </citation>
    <scope>NUCLEOTIDE SEQUENCE</scope>
    <source>
        <strain evidence="6">CGMCC 1.12827</strain>
    </source>
</reference>
<dbReference type="InterPro" id="IPR016032">
    <property type="entry name" value="Sig_transdc_resp-reg_C-effctor"/>
</dbReference>
<feature type="domain" description="Response regulatory" evidence="5">
    <location>
        <begin position="15"/>
        <end position="134"/>
    </location>
</feature>
<dbReference type="CDD" id="cd06170">
    <property type="entry name" value="LuxR_C_like"/>
    <property type="match status" value="1"/>
</dbReference>
<feature type="modified residue" description="4-aspartylphosphate" evidence="3">
    <location>
        <position position="66"/>
    </location>
</feature>
<dbReference type="GO" id="GO:0006355">
    <property type="term" value="P:regulation of DNA-templated transcription"/>
    <property type="evidence" value="ECO:0007669"/>
    <property type="project" value="InterPro"/>
</dbReference>
<dbReference type="AlphaFoldDB" id="A0A916WNY8"/>
<evidence type="ECO:0000313" key="6">
    <source>
        <dbReference type="EMBL" id="GGB15926.1"/>
    </source>
</evidence>
<accession>A0A916WNY8</accession>
<dbReference type="PRINTS" id="PR00038">
    <property type="entry name" value="HTHLUXR"/>
</dbReference>
<evidence type="ECO:0000313" key="7">
    <source>
        <dbReference type="Proteomes" id="UP000621454"/>
    </source>
</evidence>
<name>A0A916WNY8_9ACTN</name>
<dbReference type="GO" id="GO:0000160">
    <property type="term" value="P:phosphorelay signal transduction system"/>
    <property type="evidence" value="ECO:0007669"/>
    <property type="project" value="InterPro"/>
</dbReference>
<evidence type="ECO:0000256" key="1">
    <source>
        <dbReference type="ARBA" id="ARBA00022553"/>
    </source>
</evidence>
<dbReference type="PANTHER" id="PTHR43214:SF42">
    <property type="entry name" value="TRANSCRIPTIONAL REGULATORY PROTEIN DESR"/>
    <property type="match status" value="1"/>
</dbReference>
<dbReference type="PROSITE" id="PS50043">
    <property type="entry name" value="HTH_LUXR_2"/>
    <property type="match status" value="1"/>
</dbReference>
<dbReference type="Proteomes" id="UP000621454">
    <property type="component" value="Unassembled WGS sequence"/>
</dbReference>
<proteinExistence type="predicted"/>
<dbReference type="InterPro" id="IPR039420">
    <property type="entry name" value="WalR-like"/>
</dbReference>
<feature type="domain" description="HTH luxR-type" evidence="4">
    <location>
        <begin position="155"/>
        <end position="220"/>
    </location>
</feature>
<keyword evidence="2 6" id="KW-0238">DNA-binding</keyword>
<protein>
    <submittedName>
        <fullName evidence="6">DNA-binding response regulator</fullName>
    </submittedName>
</protein>
<dbReference type="NCBIfam" id="NF047785">
    <property type="entry name" value="respo_reg_MadR"/>
    <property type="match status" value="1"/>
</dbReference>
<evidence type="ECO:0000259" key="4">
    <source>
        <dbReference type="PROSITE" id="PS50043"/>
    </source>
</evidence>
<dbReference type="GO" id="GO:0003677">
    <property type="term" value="F:DNA binding"/>
    <property type="evidence" value="ECO:0007669"/>
    <property type="project" value="UniProtKB-KW"/>
</dbReference>
<dbReference type="SUPFAM" id="SSF46894">
    <property type="entry name" value="C-terminal effector domain of the bipartite response regulators"/>
    <property type="match status" value="1"/>
</dbReference>
<dbReference type="Pfam" id="PF00196">
    <property type="entry name" value="GerE"/>
    <property type="match status" value="1"/>
</dbReference>
<dbReference type="PANTHER" id="PTHR43214">
    <property type="entry name" value="TWO-COMPONENT RESPONSE REGULATOR"/>
    <property type="match status" value="1"/>
</dbReference>
<dbReference type="SUPFAM" id="SSF52172">
    <property type="entry name" value="CheY-like"/>
    <property type="match status" value="1"/>
</dbReference>
<dbReference type="CDD" id="cd17535">
    <property type="entry name" value="REC_NarL-like"/>
    <property type="match status" value="1"/>
</dbReference>
<evidence type="ECO:0000256" key="3">
    <source>
        <dbReference type="PROSITE-ProRule" id="PRU00169"/>
    </source>
</evidence>
<dbReference type="PROSITE" id="PS50110">
    <property type="entry name" value="RESPONSE_REGULATORY"/>
    <property type="match status" value="1"/>
</dbReference>
<dbReference type="InterPro" id="IPR000792">
    <property type="entry name" value="Tscrpt_reg_LuxR_C"/>
</dbReference>
<dbReference type="SMART" id="SM00448">
    <property type="entry name" value="REC"/>
    <property type="match status" value="1"/>
</dbReference>
<keyword evidence="1 3" id="KW-0597">Phosphoprotein</keyword>